<sequence length="168" mass="19280">MILFESERLSYLTLELTDFDEIYQIWGDSEIMQYCGGAGTKEREAQALQYYMNMYKEKGFSPFKVVRKDTNETIGVCGFNPPSRGYDTEIMYHLAKNAWGQGFATEAVQACIEYAKSTLRIRNVGASVDPKNAASQRVLTKAGFKYIGLKWCEETKQNEHYYELALTR</sequence>
<dbReference type="AlphaFoldDB" id="A0A645G9J5"/>
<evidence type="ECO:0000313" key="2">
    <source>
        <dbReference type="EMBL" id="MPN23568.1"/>
    </source>
</evidence>
<accession>A0A645G9J5</accession>
<dbReference type="GO" id="GO:0016747">
    <property type="term" value="F:acyltransferase activity, transferring groups other than amino-acyl groups"/>
    <property type="evidence" value="ECO:0007669"/>
    <property type="project" value="InterPro"/>
</dbReference>
<protein>
    <recommendedName>
        <fullName evidence="1">N-acetyltransferase domain-containing protein</fullName>
    </recommendedName>
</protein>
<feature type="domain" description="N-acetyltransferase" evidence="1">
    <location>
        <begin position="9"/>
        <end position="168"/>
    </location>
</feature>
<comment type="caution">
    <text evidence="2">The sequence shown here is derived from an EMBL/GenBank/DDBJ whole genome shotgun (WGS) entry which is preliminary data.</text>
</comment>
<reference evidence="2" key="1">
    <citation type="submission" date="2019-08" db="EMBL/GenBank/DDBJ databases">
        <authorList>
            <person name="Kucharzyk K."/>
            <person name="Murdoch R.W."/>
            <person name="Higgins S."/>
            <person name="Loffler F."/>
        </authorList>
    </citation>
    <scope>NUCLEOTIDE SEQUENCE</scope>
</reference>
<organism evidence="2">
    <name type="scientific">bioreactor metagenome</name>
    <dbReference type="NCBI Taxonomy" id="1076179"/>
    <lineage>
        <taxon>unclassified sequences</taxon>
        <taxon>metagenomes</taxon>
        <taxon>ecological metagenomes</taxon>
    </lineage>
</organism>
<dbReference type="PANTHER" id="PTHR43792">
    <property type="entry name" value="GNAT FAMILY, PUTATIVE (AFU_ORTHOLOGUE AFUA_3G00765)-RELATED-RELATED"/>
    <property type="match status" value="1"/>
</dbReference>
<dbReference type="PANTHER" id="PTHR43792:SF16">
    <property type="entry name" value="N-ACETYLTRANSFERASE DOMAIN-CONTAINING PROTEIN"/>
    <property type="match status" value="1"/>
</dbReference>
<dbReference type="InterPro" id="IPR000182">
    <property type="entry name" value="GNAT_dom"/>
</dbReference>
<evidence type="ECO:0000259" key="1">
    <source>
        <dbReference type="PROSITE" id="PS51186"/>
    </source>
</evidence>
<dbReference type="Gene3D" id="3.40.630.30">
    <property type="match status" value="1"/>
</dbReference>
<dbReference type="SUPFAM" id="SSF55729">
    <property type="entry name" value="Acyl-CoA N-acyltransferases (Nat)"/>
    <property type="match status" value="1"/>
</dbReference>
<proteinExistence type="predicted"/>
<dbReference type="PROSITE" id="PS51186">
    <property type="entry name" value="GNAT"/>
    <property type="match status" value="1"/>
</dbReference>
<dbReference type="Pfam" id="PF13302">
    <property type="entry name" value="Acetyltransf_3"/>
    <property type="match status" value="1"/>
</dbReference>
<name>A0A645G9J5_9ZZZZ</name>
<dbReference type="EMBL" id="VSSQ01072126">
    <property type="protein sequence ID" value="MPN23568.1"/>
    <property type="molecule type" value="Genomic_DNA"/>
</dbReference>
<gene>
    <name evidence="2" type="ORF">SDC9_170960</name>
</gene>
<dbReference type="InterPro" id="IPR016181">
    <property type="entry name" value="Acyl_CoA_acyltransferase"/>
</dbReference>
<dbReference type="InterPro" id="IPR051531">
    <property type="entry name" value="N-acetyltransferase"/>
</dbReference>